<keyword evidence="5" id="KW-1185">Reference proteome</keyword>
<feature type="domain" description="Gamma-glutamylcyclotransferase AIG2-like" evidence="4">
    <location>
        <begin position="7"/>
        <end position="115"/>
    </location>
</feature>
<dbReference type="PANTHER" id="PTHR12510:SF4">
    <property type="entry name" value="GAMMA-GLUTAMYLAMINECYCLOTRANSFERASE"/>
    <property type="match status" value="1"/>
</dbReference>
<proteinExistence type="inferred from homology"/>
<feature type="active site" description="Proton acceptor" evidence="2">
    <location>
        <position position="85"/>
    </location>
</feature>
<protein>
    <recommendedName>
        <fullName evidence="3">Gamma-glutamylcyclotransferase family protein</fullName>
    </recommendedName>
</protein>
<dbReference type="GO" id="GO:0061929">
    <property type="term" value="F:gamma-glutamylaminecyclotransferase activity"/>
    <property type="evidence" value="ECO:0007669"/>
    <property type="project" value="InterPro"/>
</dbReference>
<evidence type="ECO:0000256" key="1">
    <source>
        <dbReference type="ARBA" id="ARBA00008861"/>
    </source>
</evidence>
<dbReference type="InterPro" id="IPR013024">
    <property type="entry name" value="GGCT-like"/>
</dbReference>
<dbReference type="AlphaFoldDB" id="A0A0N4ZU02"/>
<reference evidence="6" key="1">
    <citation type="submission" date="2017-02" db="UniProtKB">
        <authorList>
            <consortium name="WormBaseParasite"/>
        </authorList>
    </citation>
    <scope>IDENTIFICATION</scope>
</reference>
<evidence type="ECO:0000256" key="2">
    <source>
        <dbReference type="PIRSR" id="PIRSR639126-1"/>
    </source>
</evidence>
<evidence type="ECO:0000313" key="5">
    <source>
        <dbReference type="Proteomes" id="UP000038045"/>
    </source>
</evidence>
<dbReference type="WBParaSite" id="PTRK_0001206700.1">
    <property type="protein sequence ID" value="PTRK_0001206700.1"/>
    <property type="gene ID" value="PTRK_0001206700"/>
</dbReference>
<dbReference type="InterPro" id="IPR039126">
    <property type="entry name" value="GGACT"/>
</dbReference>
<dbReference type="Proteomes" id="UP000038045">
    <property type="component" value="Unplaced"/>
</dbReference>
<accession>A0A0N4ZU02</accession>
<evidence type="ECO:0000313" key="6">
    <source>
        <dbReference type="WBParaSite" id="PTRK_0001206700.1"/>
    </source>
</evidence>
<dbReference type="CDD" id="cd06661">
    <property type="entry name" value="GGCT_like"/>
    <property type="match status" value="1"/>
</dbReference>
<evidence type="ECO:0000256" key="3">
    <source>
        <dbReference type="RuleBase" id="RU367036"/>
    </source>
</evidence>
<sequence length="144" mass="16648">MARNNYVFVYGTLKKGEPNYHVMTNNETGYHEFISSGKTVPKFTLVVGSKYNIPFCIEIPKKGNQIFGEVYKIDDLKFSALDKLEGYPNFYTRRLIDISCNNGEIIKAWIYLLSTYKKDFFKEASEEMTCYSSKGSHGREYVIT</sequence>
<name>A0A0N4ZU02_PARTI</name>
<dbReference type="PANTHER" id="PTHR12510">
    <property type="entry name" value="TROPONIN C-AKIN-1 PROTEIN"/>
    <property type="match status" value="1"/>
</dbReference>
<dbReference type="GO" id="GO:0005829">
    <property type="term" value="C:cytosol"/>
    <property type="evidence" value="ECO:0007669"/>
    <property type="project" value="TreeGrafter"/>
</dbReference>
<dbReference type="Pfam" id="PF06094">
    <property type="entry name" value="GGACT"/>
    <property type="match status" value="1"/>
</dbReference>
<evidence type="ECO:0000259" key="4">
    <source>
        <dbReference type="Pfam" id="PF06094"/>
    </source>
</evidence>
<dbReference type="SUPFAM" id="SSF110857">
    <property type="entry name" value="Gamma-glutamyl cyclotransferase-like"/>
    <property type="match status" value="1"/>
</dbReference>
<dbReference type="STRING" id="131310.A0A0N4ZU02"/>
<comment type="similarity">
    <text evidence="1 3">Belongs to the gamma-glutamylcyclotransferase family.</text>
</comment>
<dbReference type="InterPro" id="IPR036568">
    <property type="entry name" value="GGCT-like_sf"/>
</dbReference>
<dbReference type="InterPro" id="IPR009288">
    <property type="entry name" value="AIG2-like_dom"/>
</dbReference>
<organism evidence="5 6">
    <name type="scientific">Parastrongyloides trichosuri</name>
    <name type="common">Possum-specific nematode worm</name>
    <dbReference type="NCBI Taxonomy" id="131310"/>
    <lineage>
        <taxon>Eukaryota</taxon>
        <taxon>Metazoa</taxon>
        <taxon>Ecdysozoa</taxon>
        <taxon>Nematoda</taxon>
        <taxon>Chromadorea</taxon>
        <taxon>Rhabditida</taxon>
        <taxon>Tylenchina</taxon>
        <taxon>Panagrolaimomorpha</taxon>
        <taxon>Strongyloidoidea</taxon>
        <taxon>Strongyloididae</taxon>
        <taxon>Parastrongyloides</taxon>
    </lineage>
</organism>
<dbReference type="Gene3D" id="3.10.490.10">
    <property type="entry name" value="Gamma-glutamyl cyclotransferase-like"/>
    <property type="match status" value="1"/>
</dbReference>